<keyword evidence="2" id="KW-1185">Reference proteome</keyword>
<name>A0A9K3HX30_HELAN</name>
<organism evidence="1 2">
    <name type="scientific">Helianthus annuus</name>
    <name type="common">Common sunflower</name>
    <dbReference type="NCBI Taxonomy" id="4232"/>
    <lineage>
        <taxon>Eukaryota</taxon>
        <taxon>Viridiplantae</taxon>
        <taxon>Streptophyta</taxon>
        <taxon>Embryophyta</taxon>
        <taxon>Tracheophyta</taxon>
        <taxon>Spermatophyta</taxon>
        <taxon>Magnoliopsida</taxon>
        <taxon>eudicotyledons</taxon>
        <taxon>Gunneridae</taxon>
        <taxon>Pentapetalae</taxon>
        <taxon>asterids</taxon>
        <taxon>campanulids</taxon>
        <taxon>Asterales</taxon>
        <taxon>Asteraceae</taxon>
        <taxon>Asteroideae</taxon>
        <taxon>Heliantheae alliance</taxon>
        <taxon>Heliantheae</taxon>
        <taxon>Helianthus</taxon>
    </lineage>
</organism>
<dbReference type="Proteomes" id="UP000215914">
    <property type="component" value="Unassembled WGS sequence"/>
</dbReference>
<dbReference type="AlphaFoldDB" id="A0A9K3HX30"/>
<proteinExistence type="predicted"/>
<dbReference type="Gene3D" id="1.20.120.1240">
    <property type="entry name" value="Dynamin, middle domain"/>
    <property type="match status" value="1"/>
</dbReference>
<gene>
    <name evidence="1" type="ORF">HanXRQr2_Chr10g0436791</name>
</gene>
<evidence type="ECO:0000313" key="2">
    <source>
        <dbReference type="Proteomes" id="UP000215914"/>
    </source>
</evidence>
<reference evidence="1" key="1">
    <citation type="journal article" date="2017" name="Nature">
        <title>The sunflower genome provides insights into oil metabolism, flowering and Asterid evolution.</title>
        <authorList>
            <person name="Badouin H."/>
            <person name="Gouzy J."/>
            <person name="Grassa C.J."/>
            <person name="Murat F."/>
            <person name="Staton S.E."/>
            <person name="Cottret L."/>
            <person name="Lelandais-Briere C."/>
            <person name="Owens G.L."/>
            <person name="Carrere S."/>
            <person name="Mayjonade B."/>
            <person name="Legrand L."/>
            <person name="Gill N."/>
            <person name="Kane N.C."/>
            <person name="Bowers J.E."/>
            <person name="Hubner S."/>
            <person name="Bellec A."/>
            <person name="Berard A."/>
            <person name="Berges H."/>
            <person name="Blanchet N."/>
            <person name="Boniface M.C."/>
            <person name="Brunel D."/>
            <person name="Catrice O."/>
            <person name="Chaidir N."/>
            <person name="Claudel C."/>
            <person name="Donnadieu C."/>
            <person name="Faraut T."/>
            <person name="Fievet G."/>
            <person name="Helmstetter N."/>
            <person name="King M."/>
            <person name="Knapp S.J."/>
            <person name="Lai Z."/>
            <person name="Le Paslier M.C."/>
            <person name="Lippi Y."/>
            <person name="Lorenzon L."/>
            <person name="Mandel J.R."/>
            <person name="Marage G."/>
            <person name="Marchand G."/>
            <person name="Marquand E."/>
            <person name="Bret-Mestries E."/>
            <person name="Morien E."/>
            <person name="Nambeesan S."/>
            <person name="Nguyen T."/>
            <person name="Pegot-Espagnet P."/>
            <person name="Pouilly N."/>
            <person name="Raftis F."/>
            <person name="Sallet E."/>
            <person name="Schiex T."/>
            <person name="Thomas J."/>
            <person name="Vandecasteele C."/>
            <person name="Vares D."/>
            <person name="Vear F."/>
            <person name="Vautrin S."/>
            <person name="Crespi M."/>
            <person name="Mangin B."/>
            <person name="Burke J.M."/>
            <person name="Salse J."/>
            <person name="Munos S."/>
            <person name="Vincourt P."/>
            <person name="Rieseberg L.H."/>
            <person name="Langlade N.B."/>
        </authorList>
    </citation>
    <scope>NUCLEOTIDE SEQUENCE</scope>
    <source>
        <tissue evidence="1">Leaves</tissue>
    </source>
</reference>
<evidence type="ECO:0000313" key="1">
    <source>
        <dbReference type="EMBL" id="KAF5786102.1"/>
    </source>
</evidence>
<reference evidence="1" key="2">
    <citation type="submission" date="2020-06" db="EMBL/GenBank/DDBJ databases">
        <title>Helianthus annuus Genome sequencing and assembly Release 2.</title>
        <authorList>
            <person name="Gouzy J."/>
            <person name="Langlade N."/>
            <person name="Munos S."/>
        </authorList>
    </citation>
    <scope>NUCLEOTIDE SEQUENCE</scope>
    <source>
        <tissue evidence="1">Leaves</tissue>
    </source>
</reference>
<sequence>MAMKLHLAYVHVVLKDLVHKSINETSELKQYPSVRAEVMNAAAESLDKTRNESKRATIQLADMECSYLTVDFFRKLPQDIEKGGIQVTQFLIDIMIRIFVESDRMCCLIVYCQVRVAKRSLHDHFFTELGAKEVSHTGTIRLISEGQFVNEVG</sequence>
<accession>A0A9K3HX30</accession>
<dbReference type="Gramene" id="mRNA:HanXRQr2_Chr10g0436791">
    <property type="protein sequence ID" value="mRNA:HanXRQr2_Chr10g0436791"/>
    <property type="gene ID" value="HanXRQr2_Chr10g0436791"/>
</dbReference>
<comment type="caution">
    <text evidence="1">The sequence shown here is derived from an EMBL/GenBank/DDBJ whole genome shotgun (WGS) entry which is preliminary data.</text>
</comment>
<protein>
    <submittedName>
        <fullName evidence="1">Dynamin superfamily</fullName>
    </submittedName>
</protein>
<dbReference type="EMBL" id="MNCJ02000325">
    <property type="protein sequence ID" value="KAF5786102.1"/>
    <property type="molecule type" value="Genomic_DNA"/>
</dbReference>